<evidence type="ECO:0000256" key="1">
    <source>
        <dbReference type="SAM" id="Phobius"/>
    </source>
</evidence>
<proteinExistence type="predicted"/>
<name>A0A0E9RMG1_ANGAN</name>
<evidence type="ECO:0000313" key="2">
    <source>
        <dbReference type="EMBL" id="JAH30012.1"/>
    </source>
</evidence>
<reference evidence="2" key="2">
    <citation type="journal article" date="2015" name="Fish Shellfish Immunol.">
        <title>Early steps in the European eel (Anguilla anguilla)-Vibrio vulnificus interaction in the gills: Role of the RtxA13 toxin.</title>
        <authorList>
            <person name="Callol A."/>
            <person name="Pajuelo D."/>
            <person name="Ebbesson L."/>
            <person name="Teles M."/>
            <person name="MacKenzie S."/>
            <person name="Amaro C."/>
        </authorList>
    </citation>
    <scope>NUCLEOTIDE SEQUENCE</scope>
</reference>
<keyword evidence="1" id="KW-0812">Transmembrane</keyword>
<protein>
    <submittedName>
        <fullName evidence="2">Uncharacterized protein</fullName>
    </submittedName>
</protein>
<keyword evidence="1" id="KW-1133">Transmembrane helix</keyword>
<dbReference type="EMBL" id="GBXM01078565">
    <property type="protein sequence ID" value="JAH30012.1"/>
    <property type="molecule type" value="Transcribed_RNA"/>
</dbReference>
<keyword evidence="1" id="KW-0472">Membrane</keyword>
<feature type="transmembrane region" description="Helical" evidence="1">
    <location>
        <begin position="12"/>
        <end position="33"/>
    </location>
</feature>
<dbReference type="AlphaFoldDB" id="A0A0E9RMG1"/>
<reference evidence="2" key="1">
    <citation type="submission" date="2014-11" db="EMBL/GenBank/DDBJ databases">
        <authorList>
            <person name="Amaro Gonzalez C."/>
        </authorList>
    </citation>
    <scope>NUCLEOTIDE SEQUENCE</scope>
</reference>
<accession>A0A0E9RMG1</accession>
<sequence>MLNYVVYQTVIWLLPCDASISFASSTIDSFLLYRILWKTVLRHNYLREQGVIISIH</sequence>
<organism evidence="2">
    <name type="scientific">Anguilla anguilla</name>
    <name type="common">European freshwater eel</name>
    <name type="synonym">Muraena anguilla</name>
    <dbReference type="NCBI Taxonomy" id="7936"/>
    <lineage>
        <taxon>Eukaryota</taxon>
        <taxon>Metazoa</taxon>
        <taxon>Chordata</taxon>
        <taxon>Craniata</taxon>
        <taxon>Vertebrata</taxon>
        <taxon>Euteleostomi</taxon>
        <taxon>Actinopterygii</taxon>
        <taxon>Neopterygii</taxon>
        <taxon>Teleostei</taxon>
        <taxon>Anguilliformes</taxon>
        <taxon>Anguillidae</taxon>
        <taxon>Anguilla</taxon>
    </lineage>
</organism>